<evidence type="ECO:0000313" key="1">
    <source>
        <dbReference type="EMBL" id="EMI19197.1"/>
    </source>
</evidence>
<protein>
    <submittedName>
        <fullName evidence="1">Uncharacterized protein</fullName>
    </submittedName>
</protein>
<dbReference type="AlphaFoldDB" id="M5RUX7"/>
<comment type="caution">
    <text evidence="1">The sequence shown here is derived from an EMBL/GenBank/DDBJ whole genome shotgun (WGS) entry which is preliminary data.</text>
</comment>
<evidence type="ECO:0000313" key="2">
    <source>
        <dbReference type="Proteomes" id="UP000011991"/>
    </source>
</evidence>
<gene>
    <name evidence="1" type="ORF">RMSM_03848</name>
</gene>
<dbReference type="Proteomes" id="UP000011991">
    <property type="component" value="Unassembled WGS sequence"/>
</dbReference>
<reference evidence="1 2" key="1">
    <citation type="journal article" date="2013" name="Mar. Genomics">
        <title>Expression of sulfatases in Rhodopirellula baltica and the diversity of sulfatases in the genus Rhodopirellula.</title>
        <authorList>
            <person name="Wegner C.E."/>
            <person name="Richter-Heitmann T."/>
            <person name="Klindworth A."/>
            <person name="Klockow C."/>
            <person name="Richter M."/>
            <person name="Achstetter T."/>
            <person name="Glockner F.O."/>
            <person name="Harder J."/>
        </authorList>
    </citation>
    <scope>NUCLEOTIDE SEQUENCE [LARGE SCALE GENOMIC DNA]</scope>
    <source>
        <strain evidence="1 2">SM1</strain>
    </source>
</reference>
<name>M5RUX7_9BACT</name>
<keyword evidence="2" id="KW-1185">Reference proteome</keyword>
<sequence>MSEVVILSRLTVGWLLSVGSAFFSATFDSEPFAWFGCVGGTRCDFA</sequence>
<proteinExistence type="predicted"/>
<dbReference type="PATRIC" id="fig|1265738.3.peg.3858"/>
<organism evidence="1 2">
    <name type="scientific">Rhodopirellula maiorica SM1</name>
    <dbReference type="NCBI Taxonomy" id="1265738"/>
    <lineage>
        <taxon>Bacteria</taxon>
        <taxon>Pseudomonadati</taxon>
        <taxon>Planctomycetota</taxon>
        <taxon>Planctomycetia</taxon>
        <taxon>Pirellulales</taxon>
        <taxon>Pirellulaceae</taxon>
        <taxon>Novipirellula</taxon>
    </lineage>
</organism>
<accession>M5RUX7</accession>
<dbReference type="EMBL" id="ANOG01000550">
    <property type="protein sequence ID" value="EMI19197.1"/>
    <property type="molecule type" value="Genomic_DNA"/>
</dbReference>